<accession>A0ABU0X6Y6</accession>
<organism evidence="1 2">
    <name type="scientific">Saccharothrix yanglingensis</name>
    <dbReference type="NCBI Taxonomy" id="659496"/>
    <lineage>
        <taxon>Bacteria</taxon>
        <taxon>Bacillati</taxon>
        <taxon>Actinomycetota</taxon>
        <taxon>Actinomycetes</taxon>
        <taxon>Pseudonocardiales</taxon>
        <taxon>Pseudonocardiaceae</taxon>
        <taxon>Saccharothrix</taxon>
    </lineage>
</organism>
<dbReference type="RefSeq" id="WP_306749494.1">
    <property type="nucleotide sequence ID" value="NZ_NSDM01000014.1"/>
</dbReference>
<keyword evidence="2" id="KW-1185">Reference proteome</keyword>
<reference evidence="1 2" key="1">
    <citation type="submission" date="2017-06" db="EMBL/GenBank/DDBJ databases">
        <title>Cultured bacterium strain Saccharothrix yanglingensis Hhs.015.</title>
        <authorList>
            <person name="Xia Y."/>
        </authorList>
    </citation>
    <scope>NUCLEOTIDE SEQUENCE [LARGE SCALE GENOMIC DNA]</scope>
    <source>
        <strain evidence="1 2">Hhs.015</strain>
    </source>
</reference>
<gene>
    <name evidence="1" type="ORF">CKY47_28615</name>
</gene>
<evidence type="ECO:0008006" key="3">
    <source>
        <dbReference type="Google" id="ProtNLM"/>
    </source>
</evidence>
<name>A0ABU0X6Y6_9PSEU</name>
<dbReference type="Proteomes" id="UP001225605">
    <property type="component" value="Unassembled WGS sequence"/>
</dbReference>
<proteinExistence type="predicted"/>
<evidence type="ECO:0000313" key="2">
    <source>
        <dbReference type="Proteomes" id="UP001225605"/>
    </source>
</evidence>
<comment type="caution">
    <text evidence="1">The sequence shown here is derived from an EMBL/GenBank/DDBJ whole genome shotgun (WGS) entry which is preliminary data.</text>
</comment>
<evidence type="ECO:0000313" key="1">
    <source>
        <dbReference type="EMBL" id="MDQ2587881.1"/>
    </source>
</evidence>
<protein>
    <recommendedName>
        <fullName evidence="3">Cupin domain-containing protein</fullName>
    </recommendedName>
</protein>
<sequence>MSDESRKIAVQRLYHDESGESHFVDEMLEVVAQDFAPPAPPFYVSAGVPAKQVVYLFLPAGYVGDFHPAPRRQIMTLISGDLESRVSDGESRRFIPGNTMLVEDTEGKGHWTKAHSDCTMIVSQLE</sequence>
<dbReference type="EMBL" id="NSDM01000014">
    <property type="protein sequence ID" value="MDQ2587881.1"/>
    <property type="molecule type" value="Genomic_DNA"/>
</dbReference>